<dbReference type="AlphaFoldDB" id="A0A318EGP7"/>
<evidence type="ECO:0000313" key="4">
    <source>
        <dbReference type="Proteomes" id="UP000248330"/>
    </source>
</evidence>
<accession>A0A318EGP7</accession>
<keyword evidence="1" id="KW-0175">Coiled coil</keyword>
<protein>
    <submittedName>
        <fullName evidence="3">Uncharacterized protein DUF3450</fullName>
    </submittedName>
</protein>
<keyword evidence="4" id="KW-1185">Reference proteome</keyword>
<evidence type="ECO:0000256" key="1">
    <source>
        <dbReference type="SAM" id="Coils"/>
    </source>
</evidence>
<proteinExistence type="predicted"/>
<feature type="signal peptide" evidence="2">
    <location>
        <begin position="1"/>
        <end position="27"/>
    </location>
</feature>
<dbReference type="Proteomes" id="UP000248330">
    <property type="component" value="Unassembled WGS sequence"/>
</dbReference>
<evidence type="ECO:0000313" key="3">
    <source>
        <dbReference type="EMBL" id="PXV71408.1"/>
    </source>
</evidence>
<comment type="caution">
    <text evidence="3">The sequence shown here is derived from an EMBL/GenBank/DDBJ whole genome shotgun (WGS) entry which is preliminary data.</text>
</comment>
<keyword evidence="2" id="KW-0732">Signal</keyword>
<evidence type="ECO:0000256" key="2">
    <source>
        <dbReference type="SAM" id="SignalP"/>
    </source>
</evidence>
<dbReference type="EMBL" id="QICN01000001">
    <property type="protein sequence ID" value="PXV71408.1"/>
    <property type="molecule type" value="Genomic_DNA"/>
</dbReference>
<dbReference type="PIRSF" id="PIRSF028069">
    <property type="entry name" value="UCP028069"/>
    <property type="match status" value="1"/>
</dbReference>
<gene>
    <name evidence="3" type="ORF">C8D93_101458</name>
</gene>
<sequence length="261" mass="29471">MRAEVLRRSAGIGAAVLLAAVCTTAPAQQDSVQRAIGTVEQTQRAAAQSQQRIDRLDAQTREMLERYRAAVWQAQQLEVYSEQIEELVESQRGDREALQRQIDEMERVERDLLPLMLRMIDSLESFIELDLPFLPDERQRRVAELRRLMGDADVGTADKFRRILEAYRIEVDYGNALGAERVDVDGRLMDQLRVGRTGLFAIALDAEDALRWDATAQRWEPLQARYIPALREALRIARETAAASLLVLPMPVATSAGEAAR</sequence>
<feature type="chain" id="PRO_5016390532" evidence="2">
    <location>
        <begin position="28"/>
        <end position="261"/>
    </location>
</feature>
<dbReference type="InterPro" id="IPR016866">
    <property type="entry name" value="UCP028069"/>
</dbReference>
<feature type="coiled-coil region" evidence="1">
    <location>
        <begin position="39"/>
        <end position="108"/>
    </location>
</feature>
<organism evidence="3 4">
    <name type="scientific">Sinimarinibacterium flocculans</name>
    <dbReference type="NCBI Taxonomy" id="985250"/>
    <lineage>
        <taxon>Bacteria</taxon>
        <taxon>Pseudomonadati</taxon>
        <taxon>Pseudomonadota</taxon>
        <taxon>Gammaproteobacteria</taxon>
        <taxon>Nevskiales</taxon>
        <taxon>Nevskiaceae</taxon>
        <taxon>Sinimarinibacterium</taxon>
    </lineage>
</organism>
<reference evidence="3 4" key="1">
    <citation type="submission" date="2018-04" db="EMBL/GenBank/DDBJ databases">
        <title>Genomic Encyclopedia of Type Strains, Phase IV (KMG-IV): sequencing the most valuable type-strain genomes for metagenomic binning, comparative biology and taxonomic classification.</title>
        <authorList>
            <person name="Goeker M."/>
        </authorList>
    </citation>
    <scope>NUCLEOTIDE SEQUENCE [LARGE SCALE GENOMIC DNA]</scope>
    <source>
        <strain evidence="3 4">DSM 104150</strain>
    </source>
</reference>
<name>A0A318EGP7_9GAMM</name>
<dbReference type="RefSeq" id="WP_245903785.1">
    <property type="nucleotide sequence ID" value="NZ_CAKZQT010000007.1"/>
</dbReference>
<dbReference type="Pfam" id="PF11932">
    <property type="entry name" value="DUF3450"/>
    <property type="match status" value="1"/>
</dbReference>